<dbReference type="EMBL" id="CABPSM010000010">
    <property type="protein sequence ID" value="VVE24577.1"/>
    <property type="molecule type" value="Genomic_DNA"/>
</dbReference>
<keyword evidence="2" id="KW-1185">Reference proteome</keyword>
<gene>
    <name evidence="1" type="ORF">PHO31112_03305</name>
</gene>
<name>A0A5E4WHR4_9BURK</name>
<evidence type="ECO:0000313" key="1">
    <source>
        <dbReference type="EMBL" id="VVE24577.1"/>
    </source>
</evidence>
<proteinExistence type="predicted"/>
<sequence length="82" mass="8812">MAVGDRITLYFNIVGPDEYNAGTLTVSQRMVGANITFTVPKSNIVKALDTEAQVMYVVAYDTNTDQSPTLTLKILKAPAASS</sequence>
<protein>
    <submittedName>
        <fullName evidence="1">Uncharacterized protein</fullName>
    </submittedName>
</protein>
<accession>A0A5E4WHR4</accession>
<evidence type="ECO:0000313" key="2">
    <source>
        <dbReference type="Proteomes" id="UP000343317"/>
    </source>
</evidence>
<dbReference type="Proteomes" id="UP000343317">
    <property type="component" value="Unassembled WGS sequence"/>
</dbReference>
<organism evidence="1 2">
    <name type="scientific">Pandoraea horticolens</name>
    <dbReference type="NCBI Taxonomy" id="2508298"/>
    <lineage>
        <taxon>Bacteria</taxon>
        <taxon>Pseudomonadati</taxon>
        <taxon>Pseudomonadota</taxon>
        <taxon>Betaproteobacteria</taxon>
        <taxon>Burkholderiales</taxon>
        <taxon>Burkholderiaceae</taxon>
        <taxon>Pandoraea</taxon>
    </lineage>
</organism>
<dbReference type="AlphaFoldDB" id="A0A5E4WHR4"/>
<reference evidence="1 2" key="1">
    <citation type="submission" date="2019-08" db="EMBL/GenBank/DDBJ databases">
        <authorList>
            <person name="Peeters C."/>
        </authorList>
    </citation>
    <scope>NUCLEOTIDE SEQUENCE [LARGE SCALE GENOMIC DNA]</scope>
    <source>
        <strain evidence="1 2">LMG 31112</strain>
    </source>
</reference>
<dbReference type="RefSeq" id="WP_150621464.1">
    <property type="nucleotide sequence ID" value="NZ_CABPSM010000010.1"/>
</dbReference>